<proteinExistence type="predicted"/>
<keyword evidence="1" id="KW-1133">Transmembrane helix</keyword>
<evidence type="ECO:0000313" key="3">
    <source>
        <dbReference type="Proteomes" id="UP000245627"/>
    </source>
</evidence>
<reference evidence="2 3" key="1">
    <citation type="submission" date="2018-04" db="EMBL/GenBank/DDBJ databases">
        <title>Sphingobacterium cortibacter sp. nov.</title>
        <authorList>
            <person name="Li Y."/>
        </authorList>
    </citation>
    <scope>NUCLEOTIDE SEQUENCE [LARGE SCALE GENOMIC DNA]</scope>
    <source>
        <strain evidence="2 3">2c-3</strain>
    </source>
</reference>
<dbReference type="EMBL" id="QDKG01000002">
    <property type="protein sequence ID" value="PVH25953.1"/>
    <property type="molecule type" value="Genomic_DNA"/>
</dbReference>
<keyword evidence="1" id="KW-0812">Transmembrane</keyword>
<keyword evidence="1" id="KW-0472">Membrane</keyword>
<organism evidence="2 3">
    <name type="scientific">Sphingobacterium corticibacter</name>
    <dbReference type="NCBI Taxonomy" id="2171749"/>
    <lineage>
        <taxon>Bacteria</taxon>
        <taxon>Pseudomonadati</taxon>
        <taxon>Bacteroidota</taxon>
        <taxon>Sphingobacteriia</taxon>
        <taxon>Sphingobacteriales</taxon>
        <taxon>Sphingobacteriaceae</taxon>
        <taxon>Sphingobacterium</taxon>
    </lineage>
</organism>
<accession>A0A2T8HKP2</accession>
<dbReference type="Proteomes" id="UP000245627">
    <property type="component" value="Unassembled WGS sequence"/>
</dbReference>
<protein>
    <submittedName>
        <fullName evidence="2">Uncharacterized protein</fullName>
    </submittedName>
</protein>
<keyword evidence="3" id="KW-1185">Reference proteome</keyword>
<sequence>MQVLSTLLYFLVQHSVIAFLVINLIGLLLVIWRFKISILAFTFVLSIANFFAGNILNAWFLAKFGTDATAIITSAEQTSSMMNEQYIWEYGVVMKTAEGKAVESQFSTSNVSIYPIRNSILIPAQNQEFVVRYIPGYEKNIVIMSDESEYGKRRISNDNLKVVEKEKTKYDFSPETDEFRKSYINAMKQYIDNPENDLDSANINKFKAIISHLRP</sequence>
<dbReference type="OrthoDB" id="6023952at2"/>
<evidence type="ECO:0000313" key="2">
    <source>
        <dbReference type="EMBL" id="PVH25953.1"/>
    </source>
</evidence>
<gene>
    <name evidence="2" type="ORF">DC487_08515</name>
</gene>
<dbReference type="AlphaFoldDB" id="A0A2T8HKP2"/>
<feature type="transmembrane region" description="Helical" evidence="1">
    <location>
        <begin position="6"/>
        <end position="31"/>
    </location>
</feature>
<evidence type="ECO:0000256" key="1">
    <source>
        <dbReference type="SAM" id="Phobius"/>
    </source>
</evidence>
<dbReference type="RefSeq" id="WP_116775524.1">
    <property type="nucleotide sequence ID" value="NZ_QDKG01000002.1"/>
</dbReference>
<name>A0A2T8HKP2_9SPHI</name>
<comment type="caution">
    <text evidence="2">The sequence shown here is derived from an EMBL/GenBank/DDBJ whole genome shotgun (WGS) entry which is preliminary data.</text>
</comment>
<feature type="transmembrane region" description="Helical" evidence="1">
    <location>
        <begin position="38"/>
        <end position="62"/>
    </location>
</feature>